<keyword evidence="2" id="KW-1185">Reference proteome</keyword>
<accession>A0ABS9QUG3</accession>
<evidence type="ECO:0000313" key="1">
    <source>
        <dbReference type="EMBL" id="MCG9964003.1"/>
    </source>
</evidence>
<proteinExistence type="predicted"/>
<gene>
    <name evidence="1" type="ORF">H9J30_08770</name>
</gene>
<organism evidence="1 2">
    <name type="scientific">Shewanella cutis</name>
    <dbReference type="NCBI Taxonomy" id="2766780"/>
    <lineage>
        <taxon>Bacteria</taxon>
        <taxon>Pseudomonadati</taxon>
        <taxon>Pseudomonadota</taxon>
        <taxon>Gammaproteobacteria</taxon>
        <taxon>Alteromonadales</taxon>
        <taxon>Shewanellaceae</taxon>
        <taxon>Shewanella</taxon>
    </lineage>
</organism>
<protein>
    <submittedName>
        <fullName evidence="1">Uncharacterized protein</fullName>
    </submittedName>
</protein>
<dbReference type="RefSeq" id="WP_240130671.1">
    <property type="nucleotide sequence ID" value="NZ_JACSDI010000004.1"/>
</dbReference>
<evidence type="ECO:0000313" key="2">
    <source>
        <dbReference type="Proteomes" id="UP000829384"/>
    </source>
</evidence>
<reference evidence="1 2" key="1">
    <citation type="submission" date="2020-08" db="EMBL/GenBank/DDBJ databases">
        <title>Whole genome sequence of Shewanella sp strain PS-2.</title>
        <authorList>
            <person name="Das S.K."/>
        </authorList>
    </citation>
    <scope>NUCLEOTIDE SEQUENCE [LARGE SCALE GENOMIC DNA]</scope>
    <source>
        <strain evidence="1 2">PS-2</strain>
    </source>
</reference>
<dbReference type="Proteomes" id="UP000829384">
    <property type="component" value="Unassembled WGS sequence"/>
</dbReference>
<name>A0ABS9QUG3_9GAMM</name>
<comment type="caution">
    <text evidence="1">The sequence shown here is derived from an EMBL/GenBank/DDBJ whole genome shotgun (WGS) entry which is preliminary data.</text>
</comment>
<dbReference type="EMBL" id="JACSDI010000004">
    <property type="protein sequence ID" value="MCG9964003.1"/>
    <property type="molecule type" value="Genomic_DNA"/>
</dbReference>
<sequence length="83" mass="8904">MKLDRVDVNEITIQAVYVINCFMCNNQLHLSAEVGAASDAAVAAASQGWHSYETADEHCSIACPSCIQEAKANEEESESEAIA</sequence>